<dbReference type="PROSITE" id="PS51910">
    <property type="entry name" value="GH18_2"/>
    <property type="match status" value="1"/>
</dbReference>
<dbReference type="SMART" id="SM00636">
    <property type="entry name" value="Glyco_18"/>
    <property type="match status" value="1"/>
</dbReference>
<evidence type="ECO:0000256" key="9">
    <source>
        <dbReference type="ARBA" id="ARBA00023295"/>
    </source>
</evidence>
<feature type="chain" id="PRO_5047325991" description="chitinase" evidence="13">
    <location>
        <begin position="23"/>
        <end position="456"/>
    </location>
</feature>
<dbReference type="InterPro" id="IPR017853">
    <property type="entry name" value="GH"/>
</dbReference>
<dbReference type="SUPFAM" id="SSF54556">
    <property type="entry name" value="Chitinase insertion domain"/>
    <property type="match status" value="1"/>
</dbReference>
<sequence length="456" mass="49283">MVVTSSLAYLAAPLALLPGVWATPTSSQGPSGTSASLVSSSAPSSTPTTPPGNSTGFSGYRNALYYSNWSIYGANMQPQQIPADQVTHLLYAFADIGPDGEVKSSDSWSDTDKHYPGDSWSEPGLNAYGCVKQLYVLKKKHRRMKTLLSIGGWTYSPKFAPVAATKASRERFCNTAVTLLKDWGMDGLDIDWEYPTNAEQAKDFVLLLQTCRAALDSYAAKHASNYHFLLTIAAPAGPQHYNHLNFTAMDPFLDAWHIMTYDYAGSWDATSGHQANLFPSKSNPEATKFSTERAVNDYIARGVPRRKIVLGLPLYGRQFVGTAGPGHPYAGIGSDGSIPGQPGIWLYKDLPRPGATEHFDAEVGAAYSFSKATSKPGSTGTMVSYDTLTSAKRKVDYLLEKGLGGAVFWEAAGDKTGEESLVAAVKKGMGLPDQTQNWLSYPASRYTNIKMGMPGY</sequence>
<evidence type="ECO:0000313" key="16">
    <source>
        <dbReference type="Proteomes" id="UP001600064"/>
    </source>
</evidence>
<dbReference type="InterPro" id="IPR029070">
    <property type="entry name" value="Chitinase_insertion_sf"/>
</dbReference>
<keyword evidence="6 11" id="KW-0378">Hydrolase</keyword>
<feature type="region of interest" description="Disordered" evidence="12">
    <location>
        <begin position="23"/>
        <end position="55"/>
    </location>
</feature>
<feature type="domain" description="GH18" evidence="14">
    <location>
        <begin position="60"/>
        <end position="432"/>
    </location>
</feature>
<organism evidence="15 16">
    <name type="scientific">Remersonia thermophila</name>
    <dbReference type="NCBI Taxonomy" id="72144"/>
    <lineage>
        <taxon>Eukaryota</taxon>
        <taxon>Fungi</taxon>
        <taxon>Dikarya</taxon>
        <taxon>Ascomycota</taxon>
        <taxon>Pezizomycotina</taxon>
        <taxon>Sordariomycetes</taxon>
        <taxon>Sordariomycetidae</taxon>
        <taxon>Sordariales</taxon>
        <taxon>Sordariales incertae sedis</taxon>
        <taxon>Remersonia</taxon>
    </lineage>
</organism>
<comment type="caution">
    <text evidence="15">The sequence shown here is derived from an EMBL/GenBank/DDBJ whole genome shotgun (WGS) entry which is preliminary data.</text>
</comment>
<comment type="subcellular location">
    <subcellularLocation>
        <location evidence="2">Secreted</location>
    </subcellularLocation>
</comment>
<dbReference type="InterPro" id="IPR001223">
    <property type="entry name" value="Glyco_hydro18_cat"/>
</dbReference>
<dbReference type="InterPro" id="IPR011583">
    <property type="entry name" value="Chitinase_II/V-like_cat"/>
</dbReference>
<dbReference type="PANTHER" id="PTHR11177:SF384">
    <property type="entry name" value="CHITINASE"/>
    <property type="match status" value="1"/>
</dbReference>
<comment type="similarity">
    <text evidence="3">Belongs to the glycosyl hydrolase 18 family. Chitinase class V subfamily.</text>
</comment>
<keyword evidence="9 11" id="KW-0326">Glycosidase</keyword>
<keyword evidence="5" id="KW-0964">Secreted</keyword>
<dbReference type="GeneID" id="98127728"/>
<protein>
    <recommendedName>
        <fullName evidence="4">chitinase</fullName>
        <ecNumber evidence="4">3.2.1.14</ecNumber>
    </recommendedName>
</protein>
<dbReference type="EC" id="3.2.1.14" evidence="4"/>
<evidence type="ECO:0000256" key="6">
    <source>
        <dbReference type="ARBA" id="ARBA00022801"/>
    </source>
</evidence>
<evidence type="ECO:0000256" key="13">
    <source>
        <dbReference type="SAM" id="SignalP"/>
    </source>
</evidence>
<dbReference type="EMBL" id="JAZGUE010000001">
    <property type="protein sequence ID" value="KAL2271267.1"/>
    <property type="molecule type" value="Genomic_DNA"/>
</dbReference>
<evidence type="ECO:0000256" key="1">
    <source>
        <dbReference type="ARBA" id="ARBA00000822"/>
    </source>
</evidence>
<evidence type="ECO:0000256" key="4">
    <source>
        <dbReference type="ARBA" id="ARBA00012729"/>
    </source>
</evidence>
<evidence type="ECO:0000256" key="8">
    <source>
        <dbReference type="ARBA" id="ARBA00023277"/>
    </source>
</evidence>
<evidence type="ECO:0000256" key="3">
    <source>
        <dbReference type="ARBA" id="ARBA00008682"/>
    </source>
</evidence>
<evidence type="ECO:0000256" key="12">
    <source>
        <dbReference type="SAM" id="MobiDB-lite"/>
    </source>
</evidence>
<proteinExistence type="inferred from homology"/>
<dbReference type="Pfam" id="PF00704">
    <property type="entry name" value="Glyco_hydro_18"/>
    <property type="match status" value="1"/>
</dbReference>
<evidence type="ECO:0000259" key="14">
    <source>
        <dbReference type="PROSITE" id="PS51910"/>
    </source>
</evidence>
<evidence type="ECO:0000313" key="15">
    <source>
        <dbReference type="EMBL" id="KAL2271267.1"/>
    </source>
</evidence>
<evidence type="ECO:0000256" key="11">
    <source>
        <dbReference type="RuleBase" id="RU000489"/>
    </source>
</evidence>
<dbReference type="Gene3D" id="3.10.50.10">
    <property type="match status" value="1"/>
</dbReference>
<accession>A0ABR4DLP5</accession>
<evidence type="ECO:0000256" key="2">
    <source>
        <dbReference type="ARBA" id="ARBA00004613"/>
    </source>
</evidence>
<dbReference type="CDD" id="cd06548">
    <property type="entry name" value="GH18_chitinase"/>
    <property type="match status" value="1"/>
</dbReference>
<dbReference type="RefSeq" id="XP_070869991.1">
    <property type="nucleotide sequence ID" value="XM_071013084.1"/>
</dbReference>
<keyword evidence="13" id="KW-0732">Signal</keyword>
<comment type="catalytic activity">
    <reaction evidence="1">
        <text>Random endo-hydrolysis of N-acetyl-beta-D-glucosaminide (1-&gt;4)-beta-linkages in chitin and chitodextrins.</text>
        <dbReference type="EC" id="3.2.1.14"/>
    </reaction>
</comment>
<evidence type="ECO:0000256" key="10">
    <source>
        <dbReference type="ARBA" id="ARBA00023326"/>
    </source>
</evidence>
<keyword evidence="8" id="KW-0119">Carbohydrate metabolism</keyword>
<dbReference type="SUPFAM" id="SSF51445">
    <property type="entry name" value="(Trans)glycosidases"/>
    <property type="match status" value="1"/>
</dbReference>
<keyword evidence="10" id="KW-0624">Polysaccharide degradation</keyword>
<dbReference type="InterPro" id="IPR001579">
    <property type="entry name" value="Glyco_hydro_18_chit_AS"/>
</dbReference>
<evidence type="ECO:0000256" key="5">
    <source>
        <dbReference type="ARBA" id="ARBA00022525"/>
    </source>
</evidence>
<keyword evidence="16" id="KW-1185">Reference proteome</keyword>
<dbReference type="PROSITE" id="PS01095">
    <property type="entry name" value="GH18_1"/>
    <property type="match status" value="1"/>
</dbReference>
<dbReference type="Proteomes" id="UP001600064">
    <property type="component" value="Unassembled WGS sequence"/>
</dbReference>
<dbReference type="PANTHER" id="PTHR11177">
    <property type="entry name" value="CHITINASE"/>
    <property type="match status" value="1"/>
</dbReference>
<reference evidence="15 16" key="1">
    <citation type="journal article" date="2024" name="Commun. Biol.">
        <title>Comparative genomic analysis of thermophilic fungi reveals convergent evolutionary adaptations and gene losses.</title>
        <authorList>
            <person name="Steindorff A.S."/>
            <person name="Aguilar-Pontes M.V."/>
            <person name="Robinson A.J."/>
            <person name="Andreopoulos B."/>
            <person name="LaButti K."/>
            <person name="Kuo A."/>
            <person name="Mondo S."/>
            <person name="Riley R."/>
            <person name="Otillar R."/>
            <person name="Haridas S."/>
            <person name="Lipzen A."/>
            <person name="Grimwood J."/>
            <person name="Schmutz J."/>
            <person name="Clum A."/>
            <person name="Reid I.D."/>
            <person name="Moisan M.C."/>
            <person name="Butler G."/>
            <person name="Nguyen T.T.M."/>
            <person name="Dewar K."/>
            <person name="Conant G."/>
            <person name="Drula E."/>
            <person name="Henrissat B."/>
            <person name="Hansel C."/>
            <person name="Singer S."/>
            <person name="Hutchinson M.I."/>
            <person name="de Vries R.P."/>
            <person name="Natvig D.O."/>
            <person name="Powell A.J."/>
            <person name="Tsang A."/>
            <person name="Grigoriev I.V."/>
        </authorList>
    </citation>
    <scope>NUCLEOTIDE SEQUENCE [LARGE SCALE GENOMIC DNA]</scope>
    <source>
        <strain evidence="15 16">ATCC 22073</strain>
    </source>
</reference>
<gene>
    <name evidence="15" type="ORF">VTJ83DRAFT_638</name>
</gene>
<dbReference type="Gene3D" id="3.20.20.80">
    <property type="entry name" value="Glycosidases"/>
    <property type="match status" value="1"/>
</dbReference>
<evidence type="ECO:0000256" key="7">
    <source>
        <dbReference type="ARBA" id="ARBA00023024"/>
    </source>
</evidence>
<feature type="signal peptide" evidence="13">
    <location>
        <begin position="1"/>
        <end position="22"/>
    </location>
</feature>
<name>A0ABR4DLP5_9PEZI</name>
<dbReference type="InterPro" id="IPR050314">
    <property type="entry name" value="Glycosyl_Hydrlase_18"/>
</dbReference>
<keyword evidence="7" id="KW-0146">Chitin degradation</keyword>